<evidence type="ECO:0000313" key="3">
    <source>
        <dbReference type="Proteomes" id="UP000826234"/>
    </source>
</evidence>
<reference evidence="2 3" key="1">
    <citation type="journal article" date="2022" name="Gigascience">
        <title>A chromosome-level genome assembly and annotation of the desert horned lizard, Phrynosoma platyrhinos, provides insight into chromosomal rearrangements among reptiles.</title>
        <authorList>
            <person name="Koochekian N."/>
            <person name="Ascanio A."/>
            <person name="Farleigh K."/>
            <person name="Card D.C."/>
            <person name="Schield D.R."/>
            <person name="Castoe T.A."/>
            <person name="Jezkova T."/>
        </authorList>
    </citation>
    <scope>NUCLEOTIDE SEQUENCE [LARGE SCALE GENOMIC DNA]</scope>
    <source>
        <strain evidence="2">NK-2021</strain>
    </source>
</reference>
<feature type="transmembrane region" description="Helical" evidence="1">
    <location>
        <begin position="21"/>
        <end position="40"/>
    </location>
</feature>
<dbReference type="EMBL" id="JAIPUX010000026">
    <property type="protein sequence ID" value="KAH0631779.1"/>
    <property type="molecule type" value="Genomic_DNA"/>
</dbReference>
<sequence>MLLFQWYFSERVMLHTARIRLSFSFSFLTFLFNLWFLPLYLVSSSFLLHCMLLHAIFFKEFFCFVFKYFIVSVLPWNKKKHALKSSIMQNLF</sequence>
<keyword evidence="1" id="KW-0812">Transmembrane</keyword>
<keyword evidence="1" id="KW-1133">Transmembrane helix</keyword>
<evidence type="ECO:0000256" key="1">
    <source>
        <dbReference type="SAM" id="Phobius"/>
    </source>
</evidence>
<proteinExistence type="predicted"/>
<keyword evidence="1" id="KW-0472">Membrane</keyword>
<accession>A0ABQ7TQ10</accession>
<organism evidence="2 3">
    <name type="scientific">Phrynosoma platyrhinos</name>
    <name type="common">Desert horned lizard</name>
    <dbReference type="NCBI Taxonomy" id="52577"/>
    <lineage>
        <taxon>Eukaryota</taxon>
        <taxon>Metazoa</taxon>
        <taxon>Chordata</taxon>
        <taxon>Craniata</taxon>
        <taxon>Vertebrata</taxon>
        <taxon>Euteleostomi</taxon>
        <taxon>Lepidosauria</taxon>
        <taxon>Squamata</taxon>
        <taxon>Bifurcata</taxon>
        <taxon>Unidentata</taxon>
        <taxon>Episquamata</taxon>
        <taxon>Toxicofera</taxon>
        <taxon>Iguania</taxon>
        <taxon>Phrynosomatidae</taxon>
        <taxon>Phrynosomatinae</taxon>
        <taxon>Phrynosoma</taxon>
    </lineage>
</organism>
<dbReference type="Proteomes" id="UP000826234">
    <property type="component" value="Unassembled WGS sequence"/>
</dbReference>
<protein>
    <submittedName>
        <fullName evidence="2">Uncharacterized protein</fullName>
    </submittedName>
</protein>
<evidence type="ECO:0000313" key="2">
    <source>
        <dbReference type="EMBL" id="KAH0631779.1"/>
    </source>
</evidence>
<keyword evidence="3" id="KW-1185">Reference proteome</keyword>
<feature type="transmembrane region" description="Helical" evidence="1">
    <location>
        <begin position="46"/>
        <end position="70"/>
    </location>
</feature>
<name>A0ABQ7TQ10_PHRPL</name>
<gene>
    <name evidence="2" type="ORF">JD844_019575</name>
</gene>
<comment type="caution">
    <text evidence="2">The sequence shown here is derived from an EMBL/GenBank/DDBJ whole genome shotgun (WGS) entry which is preliminary data.</text>
</comment>